<dbReference type="RefSeq" id="WP_183465524.1">
    <property type="nucleotide sequence ID" value="NZ_CP050298.1"/>
</dbReference>
<proteinExistence type="predicted"/>
<geneLocation type="plasmid" evidence="2 3">
    <name>p_3</name>
</geneLocation>
<evidence type="ECO:0000313" key="3">
    <source>
        <dbReference type="Proteomes" id="UP000515465"/>
    </source>
</evidence>
<sequence length="83" mass="9347">MIEDSKLFQKVVEIINGEFPENDTEIARETVAEDVIGWDSMAHVSLIAMIEEAFSVRFIGAEIVTFDNVGGLFDILKEKISRK</sequence>
<organism evidence="2 3">
    <name type="scientific">Mesorhizobium huakuii</name>
    <dbReference type="NCBI Taxonomy" id="28104"/>
    <lineage>
        <taxon>Bacteria</taxon>
        <taxon>Pseudomonadati</taxon>
        <taxon>Pseudomonadota</taxon>
        <taxon>Alphaproteobacteria</taxon>
        <taxon>Hyphomicrobiales</taxon>
        <taxon>Phyllobacteriaceae</taxon>
        <taxon>Mesorhizobium</taxon>
    </lineage>
</organism>
<dbReference type="InterPro" id="IPR009081">
    <property type="entry name" value="PP-bd_ACP"/>
</dbReference>
<dbReference type="InterPro" id="IPR036736">
    <property type="entry name" value="ACP-like_sf"/>
</dbReference>
<dbReference type="PROSITE" id="PS50075">
    <property type="entry name" value="CARRIER"/>
    <property type="match status" value="1"/>
</dbReference>
<protein>
    <submittedName>
        <fullName evidence="2">Acyl carrier protein</fullName>
    </submittedName>
</protein>
<keyword evidence="2" id="KW-0614">Plasmid</keyword>
<dbReference type="Proteomes" id="UP000515465">
    <property type="component" value="Plasmid p_3"/>
</dbReference>
<dbReference type="AlphaFoldDB" id="A0A7G6T548"/>
<dbReference type="EMBL" id="CP050298">
    <property type="protein sequence ID" value="QND61880.1"/>
    <property type="molecule type" value="Genomic_DNA"/>
</dbReference>
<accession>A0A7G6T548</accession>
<evidence type="ECO:0000259" key="1">
    <source>
        <dbReference type="PROSITE" id="PS50075"/>
    </source>
</evidence>
<feature type="domain" description="Carrier" evidence="1">
    <location>
        <begin position="2"/>
        <end position="80"/>
    </location>
</feature>
<reference evidence="3" key="1">
    <citation type="journal article" date="2020" name="Mol. Plant Microbe">
        <title>Rhizobial microsymbionts of the narrowly endemic Oxytropis species growing in Kamchatka are characterized by significant genetic diversity and possess a set of genes that are associated with T3SS and T6SS secretion systems and can affect the development of symbiosis.</title>
        <authorList>
            <person name="Safronova V."/>
            <person name="Guro P."/>
            <person name="Sazanova A."/>
            <person name="Kuznetsova I."/>
            <person name="Belimov A."/>
            <person name="Yakubov V."/>
            <person name="Chirak E."/>
            <person name="Afonin A."/>
            <person name="Gogolev Y."/>
            <person name="Andronov E."/>
            <person name="Tikhonovich I."/>
        </authorList>
    </citation>
    <scope>NUCLEOTIDE SEQUENCE [LARGE SCALE GENOMIC DNA]</scope>
    <source>
        <strain evidence="3">583</strain>
        <plasmid evidence="3">p_3</plasmid>
    </source>
</reference>
<name>A0A7G6T548_9HYPH</name>
<dbReference type="Gene3D" id="1.10.1200.10">
    <property type="entry name" value="ACP-like"/>
    <property type="match status" value="1"/>
</dbReference>
<dbReference type="SUPFAM" id="SSF47336">
    <property type="entry name" value="ACP-like"/>
    <property type="match status" value="1"/>
</dbReference>
<gene>
    <name evidence="2" type="ORF">HB778_37545</name>
</gene>
<evidence type="ECO:0000313" key="2">
    <source>
        <dbReference type="EMBL" id="QND61880.1"/>
    </source>
</evidence>